<feature type="chain" id="PRO_5017397734" evidence="1">
    <location>
        <begin position="21"/>
        <end position="122"/>
    </location>
</feature>
<keyword evidence="1" id="KW-0732">Signal</keyword>
<dbReference type="EMBL" id="QNRT01000016">
    <property type="protein sequence ID" value="RBP46994.1"/>
    <property type="molecule type" value="Genomic_DNA"/>
</dbReference>
<dbReference type="Gene3D" id="3.30.1150.10">
    <property type="match status" value="1"/>
</dbReference>
<proteinExistence type="predicted"/>
<dbReference type="SUPFAM" id="SSF74653">
    <property type="entry name" value="TolA/TonB C-terminal domain"/>
    <property type="match status" value="1"/>
</dbReference>
<evidence type="ECO:0000313" key="2">
    <source>
        <dbReference type="EMBL" id="RBP46994.1"/>
    </source>
</evidence>
<dbReference type="Pfam" id="PF13103">
    <property type="entry name" value="TonB_2"/>
    <property type="match status" value="1"/>
</dbReference>
<dbReference type="AlphaFoldDB" id="A0A395JEA6"/>
<name>A0A395JEA6_9GAMM</name>
<organism evidence="2 3">
    <name type="scientific">Arenicella xantha</name>
    <dbReference type="NCBI Taxonomy" id="644221"/>
    <lineage>
        <taxon>Bacteria</taxon>
        <taxon>Pseudomonadati</taxon>
        <taxon>Pseudomonadota</taxon>
        <taxon>Gammaproteobacteria</taxon>
        <taxon>Arenicellales</taxon>
        <taxon>Arenicellaceae</taxon>
        <taxon>Arenicella</taxon>
    </lineage>
</organism>
<dbReference type="InParanoid" id="A0A395JEA6"/>
<gene>
    <name evidence="2" type="ORF">DFR28_1165</name>
</gene>
<dbReference type="Proteomes" id="UP000253083">
    <property type="component" value="Unassembled WGS sequence"/>
</dbReference>
<reference evidence="2 3" key="1">
    <citation type="submission" date="2018-06" db="EMBL/GenBank/DDBJ databases">
        <title>Genomic Encyclopedia of Type Strains, Phase IV (KMG-IV): sequencing the most valuable type-strain genomes for metagenomic binning, comparative biology and taxonomic classification.</title>
        <authorList>
            <person name="Goeker M."/>
        </authorList>
    </citation>
    <scope>NUCLEOTIDE SEQUENCE [LARGE SCALE GENOMIC DNA]</scope>
    <source>
        <strain evidence="2 3">DSM 24032</strain>
    </source>
</reference>
<protein>
    <submittedName>
        <fullName evidence="2">TonB-like protein</fullName>
    </submittedName>
</protein>
<sequence>MKLKLYVFAIMIILLSPVSANNIEPCVSLAECGSVYHDKISRALEFAEENLEEKIVCEVNIKLKKDFSIEAIRIIKASGNEAFDIAIVAAINEAAVFPEFIGLSQSDREKISDVNFRISAPD</sequence>
<feature type="signal peptide" evidence="1">
    <location>
        <begin position="1"/>
        <end position="20"/>
    </location>
</feature>
<evidence type="ECO:0000313" key="3">
    <source>
        <dbReference type="Proteomes" id="UP000253083"/>
    </source>
</evidence>
<keyword evidence="3" id="KW-1185">Reference proteome</keyword>
<comment type="caution">
    <text evidence="2">The sequence shown here is derived from an EMBL/GenBank/DDBJ whole genome shotgun (WGS) entry which is preliminary data.</text>
</comment>
<accession>A0A395JEA6</accession>
<evidence type="ECO:0000256" key="1">
    <source>
        <dbReference type="SAM" id="SignalP"/>
    </source>
</evidence>